<dbReference type="Proteomes" id="UP000772434">
    <property type="component" value="Unassembled WGS sequence"/>
</dbReference>
<evidence type="ECO:0000313" key="2">
    <source>
        <dbReference type="Proteomes" id="UP000772434"/>
    </source>
</evidence>
<proteinExistence type="predicted"/>
<evidence type="ECO:0000313" key="1">
    <source>
        <dbReference type="EMBL" id="KAF9066793.1"/>
    </source>
</evidence>
<organism evidence="1 2">
    <name type="scientific">Rhodocollybia butyracea</name>
    <dbReference type="NCBI Taxonomy" id="206335"/>
    <lineage>
        <taxon>Eukaryota</taxon>
        <taxon>Fungi</taxon>
        <taxon>Dikarya</taxon>
        <taxon>Basidiomycota</taxon>
        <taxon>Agaricomycotina</taxon>
        <taxon>Agaricomycetes</taxon>
        <taxon>Agaricomycetidae</taxon>
        <taxon>Agaricales</taxon>
        <taxon>Marasmiineae</taxon>
        <taxon>Omphalotaceae</taxon>
        <taxon>Rhodocollybia</taxon>
    </lineage>
</organism>
<comment type="caution">
    <text evidence="1">The sequence shown here is derived from an EMBL/GenBank/DDBJ whole genome shotgun (WGS) entry which is preliminary data.</text>
</comment>
<gene>
    <name evidence="1" type="ORF">BDP27DRAFT_1541747</name>
</gene>
<accession>A0A9P5PNX0</accession>
<dbReference type="OrthoDB" id="2985972at2759"/>
<sequence length="320" mass="36347">MDTTSETIAPPAHYGSFEELSSLLKAQNPSWNLVPEFCKGSKLVLVKTQDNQVYRINHEKLTELAVGLKEVLKLPDPTNGLLGTEISPIPLPGNPREVAIFLHWIEHPHWIPLDLNEPDLLSLYRFADKWICDSATEWALQHIESLGLRASRMLGLATELGVRRWIEPALRELFNKPMYQLSEQEKNEIGPESASIIANAQLYLMDQRVSRASCPPPMANVGFGEKGCPYYGIHHDKSRCAQAWDLGWRNVGLRLIRREDPLPLSEAMQYIRSHRFDGVTDECRISTIESITPFFEVETNLYQRLVDRLGGLVRMSPYSG</sequence>
<keyword evidence="2" id="KW-1185">Reference proteome</keyword>
<name>A0A9P5PNX0_9AGAR</name>
<dbReference type="AlphaFoldDB" id="A0A9P5PNX0"/>
<protein>
    <submittedName>
        <fullName evidence="1">Uncharacterized protein</fullName>
    </submittedName>
</protein>
<reference evidence="1" key="1">
    <citation type="submission" date="2020-11" db="EMBL/GenBank/DDBJ databases">
        <authorList>
            <consortium name="DOE Joint Genome Institute"/>
            <person name="Ahrendt S."/>
            <person name="Riley R."/>
            <person name="Andreopoulos W."/>
            <person name="Labutti K."/>
            <person name="Pangilinan J."/>
            <person name="Ruiz-Duenas F.J."/>
            <person name="Barrasa J.M."/>
            <person name="Sanchez-Garcia M."/>
            <person name="Camarero S."/>
            <person name="Miyauchi S."/>
            <person name="Serrano A."/>
            <person name="Linde D."/>
            <person name="Babiker R."/>
            <person name="Drula E."/>
            <person name="Ayuso-Fernandez I."/>
            <person name="Pacheco R."/>
            <person name="Padilla G."/>
            <person name="Ferreira P."/>
            <person name="Barriuso J."/>
            <person name="Kellner H."/>
            <person name="Castanera R."/>
            <person name="Alfaro M."/>
            <person name="Ramirez L."/>
            <person name="Pisabarro A.G."/>
            <person name="Kuo A."/>
            <person name="Tritt A."/>
            <person name="Lipzen A."/>
            <person name="He G."/>
            <person name="Yan M."/>
            <person name="Ng V."/>
            <person name="Cullen D."/>
            <person name="Martin F."/>
            <person name="Rosso M.-N."/>
            <person name="Henrissat B."/>
            <person name="Hibbett D."/>
            <person name="Martinez A.T."/>
            <person name="Grigoriev I.V."/>
        </authorList>
    </citation>
    <scope>NUCLEOTIDE SEQUENCE</scope>
    <source>
        <strain evidence="1">AH 40177</strain>
    </source>
</reference>
<dbReference type="EMBL" id="JADNRY010000082">
    <property type="protein sequence ID" value="KAF9066793.1"/>
    <property type="molecule type" value="Genomic_DNA"/>
</dbReference>